<feature type="transmembrane region" description="Helical" evidence="1">
    <location>
        <begin position="56"/>
        <end position="79"/>
    </location>
</feature>
<proteinExistence type="predicted"/>
<accession>A0AAN7AJ59</accession>
<keyword evidence="1" id="KW-0812">Transmembrane</keyword>
<sequence>MAARYDTSRDNEAIAYTTSAAGGYYPVRSERENLIDAVKRQQSTVYIRTADHWLPLAYAQLVGFAYLAFGFYCLTVDNAMEVYDVILPDTTDARSVKCLRFIFGIRNFIFMGFFTILIAAFRSRLSLGIYILGVGIITLFDAWLTEATWFPLWFAGAGMLAAAFVLTGSADQTMLDEKQMCNPNE</sequence>
<protein>
    <submittedName>
        <fullName evidence="2">Uncharacterized protein</fullName>
    </submittedName>
</protein>
<dbReference type="EMBL" id="MU864400">
    <property type="protein sequence ID" value="KAK4187570.1"/>
    <property type="molecule type" value="Genomic_DNA"/>
</dbReference>
<keyword evidence="3" id="KW-1185">Reference proteome</keyword>
<name>A0AAN7AJ59_9PEZI</name>
<reference evidence="2" key="2">
    <citation type="submission" date="2023-05" db="EMBL/GenBank/DDBJ databases">
        <authorList>
            <consortium name="Lawrence Berkeley National Laboratory"/>
            <person name="Steindorff A."/>
            <person name="Hensen N."/>
            <person name="Bonometti L."/>
            <person name="Westerberg I."/>
            <person name="Brannstrom I.O."/>
            <person name="Guillou S."/>
            <person name="Cros-Aarteil S."/>
            <person name="Calhoun S."/>
            <person name="Haridas S."/>
            <person name="Kuo A."/>
            <person name="Mondo S."/>
            <person name="Pangilinan J."/>
            <person name="Riley R."/>
            <person name="Labutti K."/>
            <person name="Andreopoulos B."/>
            <person name="Lipzen A."/>
            <person name="Chen C."/>
            <person name="Yanf M."/>
            <person name="Daum C."/>
            <person name="Ng V."/>
            <person name="Clum A."/>
            <person name="Ohm R."/>
            <person name="Martin F."/>
            <person name="Silar P."/>
            <person name="Natvig D."/>
            <person name="Lalanne C."/>
            <person name="Gautier V."/>
            <person name="Ament-Velasquez S.L."/>
            <person name="Kruys A."/>
            <person name="Hutchinson M.I."/>
            <person name="Powell A.J."/>
            <person name="Barry K."/>
            <person name="Miller A.N."/>
            <person name="Grigoriev I.V."/>
            <person name="Debuchy R."/>
            <person name="Gladieux P."/>
            <person name="Thoren M.H."/>
            <person name="Johannesson H."/>
        </authorList>
    </citation>
    <scope>NUCLEOTIDE SEQUENCE</scope>
    <source>
        <strain evidence="2">PSN309</strain>
    </source>
</reference>
<reference evidence="2" key="1">
    <citation type="journal article" date="2023" name="Mol. Phylogenet. Evol.">
        <title>Genome-scale phylogeny and comparative genomics of the fungal order Sordariales.</title>
        <authorList>
            <person name="Hensen N."/>
            <person name="Bonometti L."/>
            <person name="Westerberg I."/>
            <person name="Brannstrom I.O."/>
            <person name="Guillou S."/>
            <person name="Cros-Aarteil S."/>
            <person name="Calhoun S."/>
            <person name="Haridas S."/>
            <person name="Kuo A."/>
            <person name="Mondo S."/>
            <person name="Pangilinan J."/>
            <person name="Riley R."/>
            <person name="LaButti K."/>
            <person name="Andreopoulos B."/>
            <person name="Lipzen A."/>
            <person name="Chen C."/>
            <person name="Yan M."/>
            <person name="Daum C."/>
            <person name="Ng V."/>
            <person name="Clum A."/>
            <person name="Steindorff A."/>
            <person name="Ohm R.A."/>
            <person name="Martin F."/>
            <person name="Silar P."/>
            <person name="Natvig D.O."/>
            <person name="Lalanne C."/>
            <person name="Gautier V."/>
            <person name="Ament-Velasquez S.L."/>
            <person name="Kruys A."/>
            <person name="Hutchinson M.I."/>
            <person name="Powell A.J."/>
            <person name="Barry K."/>
            <person name="Miller A.N."/>
            <person name="Grigoriev I.V."/>
            <person name="Debuchy R."/>
            <person name="Gladieux P."/>
            <person name="Hiltunen Thoren M."/>
            <person name="Johannesson H."/>
        </authorList>
    </citation>
    <scope>NUCLEOTIDE SEQUENCE</scope>
    <source>
        <strain evidence="2">PSN309</strain>
    </source>
</reference>
<comment type="caution">
    <text evidence="2">The sequence shown here is derived from an EMBL/GenBank/DDBJ whole genome shotgun (WGS) entry which is preliminary data.</text>
</comment>
<feature type="transmembrane region" description="Helical" evidence="1">
    <location>
        <begin position="127"/>
        <end position="144"/>
    </location>
</feature>
<gene>
    <name evidence="2" type="ORF">QBC35DRAFT_230200</name>
</gene>
<feature type="transmembrane region" description="Helical" evidence="1">
    <location>
        <begin position="150"/>
        <end position="170"/>
    </location>
</feature>
<keyword evidence="1" id="KW-1133">Transmembrane helix</keyword>
<dbReference type="Proteomes" id="UP001302126">
    <property type="component" value="Unassembled WGS sequence"/>
</dbReference>
<feature type="transmembrane region" description="Helical" evidence="1">
    <location>
        <begin position="99"/>
        <end position="120"/>
    </location>
</feature>
<evidence type="ECO:0000313" key="3">
    <source>
        <dbReference type="Proteomes" id="UP001302126"/>
    </source>
</evidence>
<evidence type="ECO:0000256" key="1">
    <source>
        <dbReference type="SAM" id="Phobius"/>
    </source>
</evidence>
<keyword evidence="1" id="KW-0472">Membrane</keyword>
<evidence type="ECO:0000313" key="2">
    <source>
        <dbReference type="EMBL" id="KAK4187570.1"/>
    </source>
</evidence>
<dbReference type="AlphaFoldDB" id="A0AAN7AJ59"/>
<organism evidence="2 3">
    <name type="scientific">Podospora australis</name>
    <dbReference type="NCBI Taxonomy" id="1536484"/>
    <lineage>
        <taxon>Eukaryota</taxon>
        <taxon>Fungi</taxon>
        <taxon>Dikarya</taxon>
        <taxon>Ascomycota</taxon>
        <taxon>Pezizomycotina</taxon>
        <taxon>Sordariomycetes</taxon>
        <taxon>Sordariomycetidae</taxon>
        <taxon>Sordariales</taxon>
        <taxon>Podosporaceae</taxon>
        <taxon>Podospora</taxon>
    </lineage>
</organism>